<feature type="transmembrane region" description="Helical" evidence="2">
    <location>
        <begin position="130"/>
        <end position="154"/>
    </location>
</feature>
<feature type="transmembrane region" description="Helical" evidence="2">
    <location>
        <begin position="251"/>
        <end position="272"/>
    </location>
</feature>
<keyword evidence="2" id="KW-0472">Membrane</keyword>
<dbReference type="AlphaFoldDB" id="A0A1L9PVW1"/>
<keyword evidence="2" id="KW-1133">Transmembrane helix</keyword>
<evidence type="ECO:0008006" key="5">
    <source>
        <dbReference type="Google" id="ProtNLM"/>
    </source>
</evidence>
<sequence length="281" mass="29470">MRSPMQDPDETSSLLGHASHPTPRSHLHRLKSHLTTPINPQHTELILLFCYTVTGLLDSAAVFIWGSFASMQTGNTVYLGLGAMGADPSNASRWYKAATSIGSFCVGSACFSAAHRWASSGAAGGLPRQRWALCASFAVQMACVAAAAVLVTLNGSVGRAASGDELGWQVFVPLALVAFQSSGQAVSSRVLNRNALTSVVLTSVYCDLFSVPVVVGTGKRRADEGRRAGAILCLMLGVSMGAMWAKSSAGVMGALWMVVAGKGMIVLAWLVWKGDVHVDSV</sequence>
<accession>A0A1L9PVW1</accession>
<dbReference type="GeneID" id="63728714"/>
<dbReference type="OrthoDB" id="5288586at2759"/>
<feature type="transmembrane region" description="Helical" evidence="2">
    <location>
        <begin position="45"/>
        <end position="65"/>
    </location>
</feature>
<gene>
    <name evidence="3" type="ORF">ASPVEDRAFT_45082</name>
</gene>
<keyword evidence="2" id="KW-0812">Transmembrane</keyword>
<dbReference type="PANTHER" id="PTHR37488">
    <property type="entry name" value="DUF1275 DOMAIN-CONTAINING PROTEIN"/>
    <property type="match status" value="1"/>
</dbReference>
<evidence type="ECO:0000313" key="3">
    <source>
        <dbReference type="EMBL" id="OJJ05575.1"/>
    </source>
</evidence>
<evidence type="ECO:0000313" key="4">
    <source>
        <dbReference type="Proteomes" id="UP000184073"/>
    </source>
</evidence>
<dbReference type="VEuPathDB" id="FungiDB:ASPVEDRAFT_45082"/>
<reference evidence="4" key="1">
    <citation type="journal article" date="2017" name="Genome Biol.">
        <title>Comparative genomics reveals high biological diversity and specific adaptations in the industrially and medically important fungal genus Aspergillus.</title>
        <authorList>
            <person name="de Vries R.P."/>
            <person name="Riley R."/>
            <person name="Wiebenga A."/>
            <person name="Aguilar-Osorio G."/>
            <person name="Amillis S."/>
            <person name="Uchima C.A."/>
            <person name="Anderluh G."/>
            <person name="Asadollahi M."/>
            <person name="Askin M."/>
            <person name="Barry K."/>
            <person name="Battaglia E."/>
            <person name="Bayram O."/>
            <person name="Benocci T."/>
            <person name="Braus-Stromeyer S.A."/>
            <person name="Caldana C."/>
            <person name="Canovas D."/>
            <person name="Cerqueira G.C."/>
            <person name="Chen F."/>
            <person name="Chen W."/>
            <person name="Choi C."/>
            <person name="Clum A."/>
            <person name="Dos Santos R.A."/>
            <person name="Damasio A.R."/>
            <person name="Diallinas G."/>
            <person name="Emri T."/>
            <person name="Fekete E."/>
            <person name="Flipphi M."/>
            <person name="Freyberg S."/>
            <person name="Gallo A."/>
            <person name="Gournas C."/>
            <person name="Habgood R."/>
            <person name="Hainaut M."/>
            <person name="Harispe M.L."/>
            <person name="Henrissat B."/>
            <person name="Hilden K.S."/>
            <person name="Hope R."/>
            <person name="Hossain A."/>
            <person name="Karabika E."/>
            <person name="Karaffa L."/>
            <person name="Karanyi Z."/>
            <person name="Krasevec N."/>
            <person name="Kuo A."/>
            <person name="Kusch H."/>
            <person name="LaButti K."/>
            <person name="Lagendijk E.L."/>
            <person name="Lapidus A."/>
            <person name="Levasseur A."/>
            <person name="Lindquist E."/>
            <person name="Lipzen A."/>
            <person name="Logrieco A.F."/>
            <person name="MacCabe A."/>
            <person name="Maekelae M.R."/>
            <person name="Malavazi I."/>
            <person name="Melin P."/>
            <person name="Meyer V."/>
            <person name="Mielnichuk N."/>
            <person name="Miskei M."/>
            <person name="Molnar A.P."/>
            <person name="Mule G."/>
            <person name="Ngan C.Y."/>
            <person name="Orejas M."/>
            <person name="Orosz E."/>
            <person name="Ouedraogo J.P."/>
            <person name="Overkamp K.M."/>
            <person name="Park H.-S."/>
            <person name="Perrone G."/>
            <person name="Piumi F."/>
            <person name="Punt P.J."/>
            <person name="Ram A.F."/>
            <person name="Ramon A."/>
            <person name="Rauscher S."/>
            <person name="Record E."/>
            <person name="Riano-Pachon D.M."/>
            <person name="Robert V."/>
            <person name="Roehrig J."/>
            <person name="Ruller R."/>
            <person name="Salamov A."/>
            <person name="Salih N.S."/>
            <person name="Samson R.A."/>
            <person name="Sandor E."/>
            <person name="Sanguinetti M."/>
            <person name="Schuetze T."/>
            <person name="Sepcic K."/>
            <person name="Shelest E."/>
            <person name="Sherlock G."/>
            <person name="Sophianopoulou V."/>
            <person name="Squina F.M."/>
            <person name="Sun H."/>
            <person name="Susca A."/>
            <person name="Todd R.B."/>
            <person name="Tsang A."/>
            <person name="Unkles S.E."/>
            <person name="van de Wiele N."/>
            <person name="van Rossen-Uffink D."/>
            <person name="Oliveira J.V."/>
            <person name="Vesth T.C."/>
            <person name="Visser J."/>
            <person name="Yu J.-H."/>
            <person name="Zhou M."/>
            <person name="Andersen M.R."/>
            <person name="Archer D.B."/>
            <person name="Baker S.E."/>
            <person name="Benoit I."/>
            <person name="Brakhage A.A."/>
            <person name="Braus G.H."/>
            <person name="Fischer R."/>
            <person name="Frisvad J.C."/>
            <person name="Goldman G.H."/>
            <person name="Houbraken J."/>
            <person name="Oakley B."/>
            <person name="Pocsi I."/>
            <person name="Scazzocchio C."/>
            <person name="Seiboth B."/>
            <person name="vanKuyk P.A."/>
            <person name="Wortman J."/>
            <person name="Dyer P.S."/>
            <person name="Grigoriev I.V."/>
        </authorList>
    </citation>
    <scope>NUCLEOTIDE SEQUENCE [LARGE SCALE GENOMIC DNA]</scope>
    <source>
        <strain evidence="4">CBS 583.65</strain>
    </source>
</reference>
<dbReference type="Pfam" id="PF06912">
    <property type="entry name" value="DUF1275"/>
    <property type="match status" value="1"/>
</dbReference>
<evidence type="ECO:0000256" key="1">
    <source>
        <dbReference type="SAM" id="MobiDB-lite"/>
    </source>
</evidence>
<dbReference type="RefSeq" id="XP_040671337.1">
    <property type="nucleotide sequence ID" value="XM_040813203.1"/>
</dbReference>
<evidence type="ECO:0000256" key="2">
    <source>
        <dbReference type="SAM" id="Phobius"/>
    </source>
</evidence>
<name>A0A1L9PVW1_ASPVE</name>
<protein>
    <recommendedName>
        <fullName evidence="5">DUF1275 domain protein</fullName>
    </recommendedName>
</protein>
<proteinExistence type="predicted"/>
<feature type="region of interest" description="Disordered" evidence="1">
    <location>
        <begin position="1"/>
        <end position="25"/>
    </location>
</feature>
<feature type="transmembrane region" description="Helical" evidence="2">
    <location>
        <begin position="94"/>
        <end position="118"/>
    </location>
</feature>
<feature type="transmembrane region" description="Helical" evidence="2">
    <location>
        <begin position="228"/>
        <end position="245"/>
    </location>
</feature>
<dbReference type="PANTHER" id="PTHR37488:SF1">
    <property type="entry name" value="DUF1275 DOMAIN PROTEIN"/>
    <property type="match status" value="1"/>
</dbReference>
<keyword evidence="4" id="KW-1185">Reference proteome</keyword>
<dbReference type="Proteomes" id="UP000184073">
    <property type="component" value="Unassembled WGS sequence"/>
</dbReference>
<organism evidence="3 4">
    <name type="scientific">Aspergillus versicolor CBS 583.65</name>
    <dbReference type="NCBI Taxonomy" id="1036611"/>
    <lineage>
        <taxon>Eukaryota</taxon>
        <taxon>Fungi</taxon>
        <taxon>Dikarya</taxon>
        <taxon>Ascomycota</taxon>
        <taxon>Pezizomycotina</taxon>
        <taxon>Eurotiomycetes</taxon>
        <taxon>Eurotiomycetidae</taxon>
        <taxon>Eurotiales</taxon>
        <taxon>Aspergillaceae</taxon>
        <taxon>Aspergillus</taxon>
        <taxon>Aspergillus subgen. Nidulantes</taxon>
    </lineage>
</organism>
<feature type="transmembrane region" description="Helical" evidence="2">
    <location>
        <begin position="195"/>
        <end position="216"/>
    </location>
</feature>
<dbReference type="EMBL" id="KV878133">
    <property type="protein sequence ID" value="OJJ05575.1"/>
    <property type="molecule type" value="Genomic_DNA"/>
</dbReference>
<dbReference type="STRING" id="1036611.A0A1L9PVW1"/>
<dbReference type="InterPro" id="IPR010699">
    <property type="entry name" value="DUF1275"/>
</dbReference>